<feature type="region of interest" description="Disordered" evidence="6">
    <location>
        <begin position="730"/>
        <end position="758"/>
    </location>
</feature>
<dbReference type="InterPro" id="IPR032672">
    <property type="entry name" value="TmcA/NAT10/Kre33"/>
</dbReference>
<dbReference type="EMBL" id="JBBWWR010000012">
    <property type="protein sequence ID" value="KAK8959037.1"/>
    <property type="molecule type" value="Genomic_DNA"/>
</dbReference>
<dbReference type="InterPro" id="IPR013562">
    <property type="entry name" value="TmcA/NAT10_N"/>
</dbReference>
<name>A0ABR2M4H3_9ASPA</name>
<dbReference type="Pfam" id="PF08351">
    <property type="entry name" value="TmcA_N"/>
    <property type="match status" value="1"/>
</dbReference>
<keyword evidence="5" id="KW-0012">Acyltransferase</keyword>
<accession>A0ABR2M4H3</accession>
<dbReference type="Gene3D" id="3.40.50.300">
    <property type="entry name" value="P-loop containing nucleotide triphosphate hydrolases"/>
    <property type="match status" value="1"/>
</dbReference>
<keyword evidence="10" id="KW-1185">Reference proteome</keyword>
<proteinExistence type="predicted"/>
<dbReference type="PANTHER" id="PTHR10925:SF5">
    <property type="entry name" value="RNA CYTIDINE ACETYLTRANSFERASE"/>
    <property type="match status" value="1"/>
</dbReference>
<protein>
    <submittedName>
        <fullName evidence="9">UPF0202 protein</fullName>
    </submittedName>
</protein>
<keyword evidence="2" id="KW-0808">Transferase</keyword>
<evidence type="ECO:0000256" key="6">
    <source>
        <dbReference type="SAM" id="MobiDB-lite"/>
    </source>
</evidence>
<evidence type="ECO:0000256" key="3">
    <source>
        <dbReference type="ARBA" id="ARBA00022741"/>
    </source>
</evidence>
<evidence type="ECO:0000256" key="2">
    <source>
        <dbReference type="ARBA" id="ARBA00022679"/>
    </source>
</evidence>
<sequence>MDAKEEFGVGEAAELQNFRDFDSKIWKEKFGVGEARQLSANQRETKIRESWVADSGDIARFLAFARIYPSRNYLFSAPIRDFSPPALFSHSRRPRRPSSLPISLSTVYKYAREFQNVEATAPATAELALKPTEATQVISKELVVVGAASLSAVNSKDPSFDVTYSPSDDILLKVPVLEENNVGSEKPVLETLKGLLRKEQEDARTREEPLRAALDKEREERRALQDQFATLALALEREKKHQDDHIHKLEDEVKYYNDKYLSVIGERDRSRRPDSLNTERPQSSSRAVRGEPSNLPAGRPAEQPARPTEREMPWITRSLGSRESQCFSFSLGSQRVSLPYVTASRFPSSSMGLCCALCHKKKRAKQVKKYMQRGLLDPEKVDPFSLFVESTNITYCLYKDSERVLGNTFGMCILQDFEALTPNLLARTIETVEGGGLVILLIHSLTSLTSLYTMVMDVHDRFRTESHSQTVPRFNERFLLSIASCKASLVVDDELNILKISSNIRSFPPVAVAEDSEGLSEKERELKNLKEQFHDELPVGPLIMKCCTLDQAKGVVTLLDAVLDKTLRSTVALTAARGRGKSAALGLAVAGAIVAGYSNIFVTAPSPENLKTLFEFICIGLNSLEYKRRAAMFSADLYEWRYTPSYRRVAVDEEAKACTFRYRIRIRYGYAVFGEVYVLHSPSTIPYSIRFGRPLLFPAHPATTLLHPTPLFPPTSHFFSPYRSSALVPKSPLAPSKPGRRRPPSAASCLPTNRHPVSHHSTLLPLQIQPATPSQTPPLCCPASRSSPEPLKYPPLRTPPVPHLWSHIPPPVQPQIFQIWEVQPRSSLPRTRPGPPTTEIPH</sequence>
<evidence type="ECO:0000256" key="5">
    <source>
        <dbReference type="ARBA" id="ARBA00023315"/>
    </source>
</evidence>
<dbReference type="Gene3D" id="3.40.50.11040">
    <property type="match status" value="1"/>
</dbReference>
<evidence type="ECO:0000259" key="8">
    <source>
        <dbReference type="Pfam" id="PF08351"/>
    </source>
</evidence>
<comment type="caution">
    <text evidence="9">The sequence shown here is derived from an EMBL/GenBank/DDBJ whole genome shotgun (WGS) entry which is preliminary data.</text>
</comment>
<dbReference type="PANTHER" id="PTHR10925">
    <property type="entry name" value="N-ACETYLTRANSFERASE 10"/>
    <property type="match status" value="1"/>
</dbReference>
<keyword evidence="3" id="KW-0547">Nucleotide-binding</keyword>
<dbReference type="Pfam" id="PF05127">
    <property type="entry name" value="NAT10_TcmA_helicase"/>
    <property type="match status" value="1"/>
</dbReference>
<evidence type="ECO:0000256" key="4">
    <source>
        <dbReference type="ARBA" id="ARBA00022840"/>
    </source>
</evidence>
<evidence type="ECO:0000313" key="10">
    <source>
        <dbReference type="Proteomes" id="UP001412067"/>
    </source>
</evidence>
<feature type="region of interest" description="Disordered" evidence="6">
    <location>
        <begin position="772"/>
        <end position="791"/>
    </location>
</feature>
<feature type="domain" description="TmcA/NAT10 N-terminal" evidence="8">
    <location>
        <begin position="385"/>
        <end position="492"/>
    </location>
</feature>
<feature type="region of interest" description="Disordered" evidence="6">
    <location>
        <begin position="200"/>
        <end position="219"/>
    </location>
</feature>
<dbReference type="Proteomes" id="UP001412067">
    <property type="component" value="Unassembled WGS sequence"/>
</dbReference>
<organism evidence="9 10">
    <name type="scientific">Platanthera guangdongensis</name>
    <dbReference type="NCBI Taxonomy" id="2320717"/>
    <lineage>
        <taxon>Eukaryota</taxon>
        <taxon>Viridiplantae</taxon>
        <taxon>Streptophyta</taxon>
        <taxon>Embryophyta</taxon>
        <taxon>Tracheophyta</taxon>
        <taxon>Spermatophyta</taxon>
        <taxon>Magnoliopsida</taxon>
        <taxon>Liliopsida</taxon>
        <taxon>Asparagales</taxon>
        <taxon>Orchidaceae</taxon>
        <taxon>Orchidoideae</taxon>
        <taxon>Orchideae</taxon>
        <taxon>Orchidinae</taxon>
        <taxon>Platanthera</taxon>
    </lineage>
</organism>
<dbReference type="InterPro" id="IPR007807">
    <property type="entry name" value="TcmA/NAT10_helicase"/>
</dbReference>
<gene>
    <name evidence="9" type="ORF">KSP40_PGU016550</name>
</gene>
<feature type="domain" description="TcmA/NAT10 helicase" evidence="7">
    <location>
        <begin position="573"/>
        <end position="630"/>
    </location>
</feature>
<evidence type="ECO:0000256" key="1">
    <source>
        <dbReference type="ARBA" id="ARBA00004123"/>
    </source>
</evidence>
<feature type="compositionally biased region" description="Polar residues" evidence="6">
    <location>
        <begin position="275"/>
        <end position="286"/>
    </location>
</feature>
<dbReference type="InterPro" id="IPR027417">
    <property type="entry name" value="P-loop_NTPase"/>
</dbReference>
<evidence type="ECO:0000313" key="9">
    <source>
        <dbReference type="EMBL" id="KAK8959037.1"/>
    </source>
</evidence>
<comment type="subcellular location">
    <subcellularLocation>
        <location evidence="1">Nucleus</location>
    </subcellularLocation>
</comment>
<evidence type="ECO:0000259" key="7">
    <source>
        <dbReference type="Pfam" id="PF05127"/>
    </source>
</evidence>
<keyword evidence="4" id="KW-0067">ATP-binding</keyword>
<feature type="region of interest" description="Disordered" evidence="6">
    <location>
        <begin position="266"/>
        <end position="311"/>
    </location>
</feature>
<reference evidence="9 10" key="1">
    <citation type="journal article" date="2022" name="Nat. Plants">
        <title>Genomes of leafy and leafless Platanthera orchids illuminate the evolution of mycoheterotrophy.</title>
        <authorList>
            <person name="Li M.H."/>
            <person name="Liu K.W."/>
            <person name="Li Z."/>
            <person name="Lu H.C."/>
            <person name="Ye Q.L."/>
            <person name="Zhang D."/>
            <person name="Wang J.Y."/>
            <person name="Li Y.F."/>
            <person name="Zhong Z.M."/>
            <person name="Liu X."/>
            <person name="Yu X."/>
            <person name="Liu D.K."/>
            <person name="Tu X.D."/>
            <person name="Liu B."/>
            <person name="Hao Y."/>
            <person name="Liao X.Y."/>
            <person name="Jiang Y.T."/>
            <person name="Sun W.H."/>
            <person name="Chen J."/>
            <person name="Chen Y.Q."/>
            <person name="Ai Y."/>
            <person name="Zhai J.W."/>
            <person name="Wu S.S."/>
            <person name="Zhou Z."/>
            <person name="Hsiao Y.Y."/>
            <person name="Wu W.L."/>
            <person name="Chen Y.Y."/>
            <person name="Lin Y.F."/>
            <person name="Hsu J.L."/>
            <person name="Li C.Y."/>
            <person name="Wang Z.W."/>
            <person name="Zhao X."/>
            <person name="Zhong W.Y."/>
            <person name="Ma X.K."/>
            <person name="Ma L."/>
            <person name="Huang J."/>
            <person name="Chen G.Z."/>
            <person name="Huang M.Z."/>
            <person name="Huang L."/>
            <person name="Peng D.H."/>
            <person name="Luo Y.B."/>
            <person name="Zou S.Q."/>
            <person name="Chen S.P."/>
            <person name="Lan S."/>
            <person name="Tsai W.C."/>
            <person name="Van de Peer Y."/>
            <person name="Liu Z.J."/>
        </authorList>
    </citation>
    <scope>NUCLEOTIDE SEQUENCE [LARGE SCALE GENOMIC DNA]</scope>
    <source>
        <strain evidence="9">Lor288</strain>
    </source>
</reference>